<dbReference type="GO" id="GO:0019546">
    <property type="term" value="P:L-arginine deiminase pathway"/>
    <property type="evidence" value="ECO:0007669"/>
    <property type="project" value="UniProtKB-UniRule"/>
</dbReference>
<dbReference type="NCBIfam" id="TIGR01078">
    <property type="entry name" value="arcA"/>
    <property type="match status" value="1"/>
</dbReference>
<accession>A0A1Y2KZL3</accession>
<evidence type="ECO:0000256" key="3">
    <source>
        <dbReference type="ARBA" id="ARBA00022801"/>
    </source>
</evidence>
<dbReference type="PRINTS" id="PR01466">
    <property type="entry name" value="ARGDEIMINASE"/>
</dbReference>
<comment type="pathway">
    <text evidence="1 5">Amino-acid degradation; L-arginine degradation via ADI pathway; carbamoyl phosphate from L-arginine: step 1/2.</text>
</comment>
<comment type="subcellular location">
    <subcellularLocation>
        <location evidence="5">Cytoplasm</location>
    </subcellularLocation>
</comment>
<keyword evidence="3 5" id="KW-0378">Hydrolase</keyword>
<evidence type="ECO:0000256" key="2">
    <source>
        <dbReference type="ARBA" id="ARBA00010206"/>
    </source>
</evidence>
<proteinExistence type="inferred from homology"/>
<evidence type="ECO:0000313" key="7">
    <source>
        <dbReference type="EMBL" id="OSQ36750.1"/>
    </source>
</evidence>
<protein>
    <recommendedName>
        <fullName evidence="5">Arginine deiminase</fullName>
        <shortName evidence="5">ADI</shortName>
        <ecNumber evidence="5">3.5.3.6</ecNumber>
    </recommendedName>
    <alternativeName>
        <fullName evidence="5">Arginine dihydrolase</fullName>
        <shortName evidence="5">AD</shortName>
    </alternativeName>
</protein>
<dbReference type="SUPFAM" id="SSF55909">
    <property type="entry name" value="Pentein"/>
    <property type="match status" value="1"/>
</dbReference>
<organism evidence="7 8">
    <name type="scientific">Thalassospira mesophila</name>
    <dbReference type="NCBI Taxonomy" id="1293891"/>
    <lineage>
        <taxon>Bacteria</taxon>
        <taxon>Pseudomonadati</taxon>
        <taxon>Pseudomonadota</taxon>
        <taxon>Alphaproteobacteria</taxon>
        <taxon>Rhodospirillales</taxon>
        <taxon>Thalassospiraceae</taxon>
        <taxon>Thalassospira</taxon>
    </lineage>
</organism>
<dbReference type="Gene3D" id="3.75.10.10">
    <property type="entry name" value="L-arginine/glycine Amidinotransferase, Chain A"/>
    <property type="match status" value="1"/>
</dbReference>
<dbReference type="Pfam" id="PF02274">
    <property type="entry name" value="ADI"/>
    <property type="match status" value="1"/>
</dbReference>
<dbReference type="HAMAP" id="MF_00242">
    <property type="entry name" value="Arg_deiminase"/>
    <property type="match status" value="1"/>
</dbReference>
<comment type="similarity">
    <text evidence="2 5">Belongs to the arginine deiminase family.</text>
</comment>
<dbReference type="OrthoDB" id="9807502at2"/>
<feature type="active site" description="Amidino-cysteine intermediate" evidence="5 6">
    <location>
        <position position="397"/>
    </location>
</feature>
<evidence type="ECO:0000256" key="4">
    <source>
        <dbReference type="ARBA" id="ARBA00049429"/>
    </source>
</evidence>
<evidence type="ECO:0000256" key="5">
    <source>
        <dbReference type="HAMAP-Rule" id="MF_00242"/>
    </source>
</evidence>
<keyword evidence="5" id="KW-0963">Cytoplasm</keyword>
<sequence length="406" mass="45479">MTKFSVQSECGALRQVIVHRPDLSLRRLTPANCKDLLFDDILWVKKARQEHQAFADEMQTRGIKVHLVQDLLSDTLKDKNARSWLLDKRLAVAHLGAVLRNEMLAWLDEMAAEQLAEYLIGGIAVAELPFKSTSLPIALMEPHDFVLPPLPNQLFTRDTTCWIYGGVTLNPMHWPARRQETLNMAAIYRFHPMFRDADFSIWWGENEQAQAGLSLEGGDVMPIGHRTVLIGMGERSTPTAVESLSRELFRQGAVDRVIAAAFPRDRAFMHLDTVFSFCDRDLVTTFPSVVDRIKAFSIRPGETEGTIDVRAEKVSFVETVANAMDLKKLRVVPTGGDSYEAEREQWDDGNNVLALEPGVVVAYDRNVYTNTLLRKAGVEVVTLEGSELGRGRGGSHCMSCPIERDA</sequence>
<dbReference type="Gene3D" id="1.10.3930.10">
    <property type="entry name" value="Arginine deiminase"/>
    <property type="match status" value="1"/>
</dbReference>
<dbReference type="RefSeq" id="WP_085584726.1">
    <property type="nucleotide sequence ID" value="NZ_JFKA01000009.1"/>
</dbReference>
<gene>
    <name evidence="5" type="primary">arcA</name>
    <name evidence="7" type="ORF">TMES_16890</name>
</gene>
<dbReference type="AlphaFoldDB" id="A0A1Y2KZL3"/>
<dbReference type="NCBIfam" id="NF002381">
    <property type="entry name" value="PRK01388.1"/>
    <property type="match status" value="1"/>
</dbReference>
<name>A0A1Y2KZL3_9PROT</name>
<keyword evidence="5" id="KW-0056">Arginine metabolism</keyword>
<dbReference type="PIRSF" id="PIRSF006356">
    <property type="entry name" value="Arg_deiminase"/>
    <property type="match status" value="1"/>
</dbReference>
<dbReference type="PANTHER" id="PTHR47271:SF2">
    <property type="entry name" value="ARGININE DEIMINASE"/>
    <property type="match status" value="1"/>
</dbReference>
<keyword evidence="8" id="KW-1185">Reference proteome</keyword>
<dbReference type="GO" id="GO:0005737">
    <property type="term" value="C:cytoplasm"/>
    <property type="evidence" value="ECO:0007669"/>
    <property type="project" value="UniProtKB-SubCell"/>
</dbReference>
<evidence type="ECO:0000313" key="8">
    <source>
        <dbReference type="Proteomes" id="UP000193391"/>
    </source>
</evidence>
<dbReference type="InterPro" id="IPR003876">
    <property type="entry name" value="Arg_deiminase"/>
</dbReference>
<dbReference type="EC" id="3.5.3.6" evidence="5"/>
<dbReference type="UniPathway" id="UPA00254">
    <property type="reaction ID" value="UER00364"/>
</dbReference>
<evidence type="ECO:0000256" key="6">
    <source>
        <dbReference type="PIRSR" id="PIRSR006356-1"/>
    </source>
</evidence>
<dbReference type="GO" id="GO:0016990">
    <property type="term" value="F:arginine deiminase activity"/>
    <property type="evidence" value="ECO:0007669"/>
    <property type="project" value="UniProtKB-UniRule"/>
</dbReference>
<dbReference type="PANTHER" id="PTHR47271">
    <property type="entry name" value="ARGININE DEIMINASE"/>
    <property type="match status" value="1"/>
</dbReference>
<dbReference type="STRING" id="1293891.TMES_16890"/>
<dbReference type="EMBL" id="JFKA01000009">
    <property type="protein sequence ID" value="OSQ36750.1"/>
    <property type="molecule type" value="Genomic_DNA"/>
</dbReference>
<dbReference type="Proteomes" id="UP000193391">
    <property type="component" value="Unassembled WGS sequence"/>
</dbReference>
<evidence type="ECO:0000256" key="1">
    <source>
        <dbReference type="ARBA" id="ARBA00005213"/>
    </source>
</evidence>
<reference evidence="7 8" key="1">
    <citation type="submission" date="2014-03" db="EMBL/GenBank/DDBJ databases">
        <title>The draft genome sequence of Thalassospira mesophila JCM 18969.</title>
        <authorList>
            <person name="Lai Q."/>
            <person name="Shao Z."/>
        </authorList>
    </citation>
    <scope>NUCLEOTIDE SEQUENCE [LARGE SCALE GENOMIC DNA]</scope>
    <source>
        <strain evidence="7 8">JCM 18969</strain>
    </source>
</reference>
<comment type="caution">
    <text evidence="7">The sequence shown here is derived from an EMBL/GenBank/DDBJ whole genome shotgun (WGS) entry which is preliminary data.</text>
</comment>
<comment type="catalytic activity">
    <reaction evidence="4 5">
        <text>L-arginine + H2O = L-citrulline + NH4(+)</text>
        <dbReference type="Rhea" id="RHEA:19597"/>
        <dbReference type="ChEBI" id="CHEBI:15377"/>
        <dbReference type="ChEBI" id="CHEBI:28938"/>
        <dbReference type="ChEBI" id="CHEBI:32682"/>
        <dbReference type="ChEBI" id="CHEBI:57743"/>
        <dbReference type="EC" id="3.5.3.6"/>
    </reaction>
</comment>